<evidence type="ECO:0000256" key="3">
    <source>
        <dbReference type="ARBA" id="ARBA00022960"/>
    </source>
</evidence>
<dbReference type="SUPFAM" id="SSF55729">
    <property type="entry name" value="Acyl-CoA N-acyltransferases (Nat)"/>
    <property type="match status" value="1"/>
</dbReference>
<gene>
    <name evidence="7" type="ORF">NWE73_13270</name>
</gene>
<keyword evidence="2" id="KW-0808">Transferase</keyword>
<dbReference type="Gene3D" id="3.40.630.30">
    <property type="match status" value="1"/>
</dbReference>
<protein>
    <submittedName>
        <fullName evidence="7">Peptidoglycan bridge formation glycyltransferase FemA/FemB family protein</fullName>
    </submittedName>
</protein>
<reference evidence="7" key="1">
    <citation type="submission" date="2022-08" db="EMBL/GenBank/DDBJ databases">
        <title>Novel Bdellovibrio Species Isolated from Svalbard: Designation Bdellovibrio svalbardensis.</title>
        <authorList>
            <person name="Mitchell R.J."/>
            <person name="Choi S.Y."/>
        </authorList>
    </citation>
    <scope>NUCLEOTIDE SEQUENCE</scope>
    <source>
        <strain evidence="7">PAP01</strain>
    </source>
</reference>
<evidence type="ECO:0000256" key="6">
    <source>
        <dbReference type="ARBA" id="ARBA00023316"/>
    </source>
</evidence>
<evidence type="ECO:0000313" key="8">
    <source>
        <dbReference type="Proteomes" id="UP001152321"/>
    </source>
</evidence>
<evidence type="ECO:0000313" key="7">
    <source>
        <dbReference type="EMBL" id="MDG0817345.1"/>
    </source>
</evidence>
<accession>A0ABT6DKF3</accession>
<evidence type="ECO:0000256" key="1">
    <source>
        <dbReference type="ARBA" id="ARBA00009943"/>
    </source>
</evidence>
<dbReference type="PROSITE" id="PS51191">
    <property type="entry name" value="FEMABX"/>
    <property type="match status" value="1"/>
</dbReference>
<dbReference type="InterPro" id="IPR050644">
    <property type="entry name" value="PG_Glycine_Bridge_Synth"/>
</dbReference>
<dbReference type="PANTHER" id="PTHR36174:SF1">
    <property type="entry name" value="LIPID II:GLYCINE GLYCYLTRANSFERASE"/>
    <property type="match status" value="1"/>
</dbReference>
<dbReference type="RefSeq" id="WP_277578823.1">
    <property type="nucleotide sequence ID" value="NZ_JANRMI010000004.1"/>
</dbReference>
<keyword evidence="6" id="KW-0961">Cell wall biogenesis/degradation</keyword>
<organism evidence="7 8">
    <name type="scientific">Bdellovibrio svalbardensis</name>
    <dbReference type="NCBI Taxonomy" id="2972972"/>
    <lineage>
        <taxon>Bacteria</taxon>
        <taxon>Pseudomonadati</taxon>
        <taxon>Bdellovibrionota</taxon>
        <taxon>Bdellovibrionia</taxon>
        <taxon>Bdellovibrionales</taxon>
        <taxon>Pseudobdellovibrionaceae</taxon>
        <taxon>Bdellovibrio</taxon>
    </lineage>
</organism>
<name>A0ABT6DKF3_9BACT</name>
<dbReference type="InterPro" id="IPR003447">
    <property type="entry name" value="FEMABX"/>
</dbReference>
<comment type="caution">
    <text evidence="7">The sequence shown here is derived from an EMBL/GenBank/DDBJ whole genome shotgun (WGS) entry which is preliminary data.</text>
</comment>
<keyword evidence="3" id="KW-0133">Cell shape</keyword>
<keyword evidence="8" id="KW-1185">Reference proteome</keyword>
<dbReference type="InterPro" id="IPR016181">
    <property type="entry name" value="Acyl_CoA_acyltransferase"/>
</dbReference>
<sequence>MIQVLRSEPQNLGVELPILAREAYLRCKSAHYGWIVSKNFIVPFFIDKKLIFKRMVFTFEPVIHSPEGADLNFFWQEAILELKKLKLADFIFKAQSNVVLTCGPQDSVSVPWGTLEVNIHRSDEEILEACHGKHRNVIRKAIKDGVKVRLESNPEVIYQHIHETMLRQNLPYFPSQSYLTCLREELPNNVLFVIAEFEGKIQGCAVVVFDSYRAYYMYGGSVAKPYTGSLNLLHYETMKILRDKGVLVYDLVGARVKVVPGSKQEGIQNFKIRFGAEMRTGIAFRYVFNPIRYKLFNLSAKVFLALKGTKYVDPIDQIRREMQ</sequence>
<dbReference type="Proteomes" id="UP001152321">
    <property type="component" value="Unassembled WGS sequence"/>
</dbReference>
<evidence type="ECO:0000256" key="5">
    <source>
        <dbReference type="ARBA" id="ARBA00023315"/>
    </source>
</evidence>
<comment type="similarity">
    <text evidence="1">Belongs to the FemABX family.</text>
</comment>
<dbReference type="PANTHER" id="PTHR36174">
    <property type="entry name" value="LIPID II:GLYCINE GLYCYLTRANSFERASE"/>
    <property type="match status" value="1"/>
</dbReference>
<keyword evidence="5" id="KW-0012">Acyltransferase</keyword>
<proteinExistence type="inferred from homology"/>
<evidence type="ECO:0000256" key="4">
    <source>
        <dbReference type="ARBA" id="ARBA00022984"/>
    </source>
</evidence>
<evidence type="ECO:0000256" key="2">
    <source>
        <dbReference type="ARBA" id="ARBA00022679"/>
    </source>
</evidence>
<keyword evidence="4" id="KW-0573">Peptidoglycan synthesis</keyword>
<dbReference type="EMBL" id="JANRMI010000004">
    <property type="protein sequence ID" value="MDG0817345.1"/>
    <property type="molecule type" value="Genomic_DNA"/>
</dbReference>